<evidence type="ECO:0000259" key="1">
    <source>
        <dbReference type="Pfam" id="PF11443"/>
    </source>
</evidence>
<dbReference type="InterPro" id="IPR058580">
    <property type="entry name" value="DUF2828"/>
</dbReference>
<accession>A0A6C0B640</accession>
<name>A0A6C0B640_9ZZZZ</name>
<dbReference type="AlphaFoldDB" id="A0A6C0B640"/>
<evidence type="ECO:0000313" key="2">
    <source>
        <dbReference type="EMBL" id="QHS86943.1"/>
    </source>
</evidence>
<feature type="domain" description="DUF2828" evidence="1">
    <location>
        <begin position="144"/>
        <end position="244"/>
    </location>
</feature>
<organism evidence="2">
    <name type="scientific">viral metagenome</name>
    <dbReference type="NCBI Taxonomy" id="1070528"/>
    <lineage>
        <taxon>unclassified sequences</taxon>
        <taxon>metagenomes</taxon>
        <taxon>organismal metagenomes</taxon>
    </lineage>
</organism>
<protein>
    <recommendedName>
        <fullName evidence="1">DUF2828 domain-containing protein</fullName>
    </recommendedName>
</protein>
<dbReference type="EMBL" id="MN739067">
    <property type="protein sequence ID" value="QHS86943.1"/>
    <property type="molecule type" value="Genomic_DNA"/>
</dbReference>
<reference evidence="2" key="1">
    <citation type="journal article" date="2020" name="Nature">
        <title>Giant virus diversity and host interactions through global metagenomics.</title>
        <authorList>
            <person name="Schulz F."/>
            <person name="Roux S."/>
            <person name="Paez-Espino D."/>
            <person name="Jungbluth S."/>
            <person name="Walsh D.A."/>
            <person name="Denef V.J."/>
            <person name="McMahon K.D."/>
            <person name="Konstantinidis K.T."/>
            <person name="Eloe-Fadrosh E.A."/>
            <person name="Kyrpides N.C."/>
            <person name="Woyke T."/>
        </authorList>
    </citation>
    <scope>NUCLEOTIDE SEQUENCE</scope>
    <source>
        <strain evidence="2">GVMAG-M-3300009422-16</strain>
    </source>
</reference>
<sequence>MNELLIASEFNVLDKLLFHTDLMREYTHNKDIEDTIDRIVNEIVQVKDKVRIKNYLTKLIIVPFQKRDVHSKYGDGERKVSYWAFIKMHSILPKTMEYMLGYFPSIGYWGDLNALYKIVFSSNYHYRDRLLNKIIDMWVFNLRIEENNLNNNLPSFSLLCKWIPKQKSSLDKETKVVNKIVKAYYPWVYKKNKFSALKKFRHLVSKINRLIHTTEVYMCEKNFSAINYNNVPVKCLRKNKRAWLDETVKGKRKNLLLLDRTIGRHNYLDYLESSSSKNIYLKVTPKEEYNYSDLSLLCKLDNKYFNKYKCLIEQVGEIDCLVSLIAFNK</sequence>
<dbReference type="Pfam" id="PF11443">
    <property type="entry name" value="DUF2828"/>
    <property type="match status" value="1"/>
</dbReference>
<proteinExistence type="predicted"/>